<dbReference type="EMBL" id="CP029190">
    <property type="protein sequence ID" value="QES48725.1"/>
    <property type="molecule type" value="Genomic_DNA"/>
</dbReference>
<protein>
    <submittedName>
        <fullName evidence="2">Uncharacterized protein</fullName>
    </submittedName>
</protein>
<organism evidence="2 3">
    <name type="scientific">Streptomyces venezuelae</name>
    <dbReference type="NCBI Taxonomy" id="54571"/>
    <lineage>
        <taxon>Bacteria</taxon>
        <taxon>Bacillati</taxon>
        <taxon>Actinomycetota</taxon>
        <taxon>Actinomycetes</taxon>
        <taxon>Kitasatosporales</taxon>
        <taxon>Streptomycetaceae</taxon>
        <taxon>Streptomyces</taxon>
    </lineage>
</organism>
<feature type="region of interest" description="Disordered" evidence="1">
    <location>
        <begin position="1"/>
        <end position="46"/>
    </location>
</feature>
<evidence type="ECO:0000256" key="1">
    <source>
        <dbReference type="SAM" id="MobiDB-lite"/>
    </source>
</evidence>
<sequence>MTTKTTQKTPGKPAEKYEGFTDEERDAMKERAQELKTAARRGPRAAKADAEADVLAKIAEMPEADRVLAERLHAIIGAAAPDLAPKLWYGMPAYARNGKVVCFFQSAQKFKTRYATLGFSDLAALDEGTMWPTSYALTNLTPTTESRITTLIKQAAN</sequence>
<evidence type="ECO:0000313" key="3">
    <source>
        <dbReference type="Proteomes" id="UP000325211"/>
    </source>
</evidence>
<dbReference type="Gene3D" id="3.90.1150.200">
    <property type="match status" value="1"/>
</dbReference>
<gene>
    <name evidence="2" type="ORF">DEJ50_13710</name>
</gene>
<reference evidence="2 3" key="1">
    <citation type="submission" date="2018-05" db="EMBL/GenBank/DDBJ databases">
        <title>Streptomyces venezuelae.</title>
        <authorList>
            <person name="Kim W."/>
            <person name="Lee N."/>
            <person name="Cho B.-K."/>
        </authorList>
    </citation>
    <scope>NUCLEOTIDE SEQUENCE [LARGE SCALE GENOMIC DNA]</scope>
    <source>
        <strain evidence="2 3">ATCC 21782</strain>
    </source>
</reference>
<name>A0A5P2D0U2_STRVZ</name>
<evidence type="ECO:0000313" key="2">
    <source>
        <dbReference type="EMBL" id="QES48725.1"/>
    </source>
</evidence>
<accession>A0A5P2D0U2</accession>
<dbReference type="Proteomes" id="UP000325211">
    <property type="component" value="Chromosome"/>
</dbReference>
<dbReference type="AlphaFoldDB" id="A0A5P2D0U2"/>
<dbReference type="RefSeq" id="WP_150208269.1">
    <property type="nucleotide sequence ID" value="NZ_CP029190.1"/>
</dbReference>
<dbReference type="SUPFAM" id="SSF159888">
    <property type="entry name" value="YdhG-like"/>
    <property type="match status" value="1"/>
</dbReference>
<proteinExistence type="predicted"/>
<dbReference type="OrthoDB" id="32458at2"/>